<accession>A0A1Q3AZ01</accession>
<dbReference type="Proteomes" id="UP000187406">
    <property type="component" value="Unassembled WGS sequence"/>
</dbReference>
<name>A0A1Q3AZ01_CEPFO</name>
<proteinExistence type="predicted"/>
<evidence type="ECO:0000313" key="1">
    <source>
        <dbReference type="EMBL" id="GAV60928.1"/>
    </source>
</evidence>
<dbReference type="InParanoid" id="A0A1Q3AZ01"/>
<dbReference type="EMBL" id="BDDD01000177">
    <property type="protein sequence ID" value="GAV60928.1"/>
    <property type="molecule type" value="Genomic_DNA"/>
</dbReference>
<sequence length="113" mass="12222">MFTSLSSVGPSSSPCIFTDSSVDLFPDHIEFSTGTLTLSPDQSAILSNSVDPSPDLDDPLPVTPSVALPLRRSTRVSKPNTHLSDFHCYLPWILSMSLTLFPKLALTPFGSKQ</sequence>
<reference evidence="2" key="1">
    <citation type="submission" date="2016-04" db="EMBL/GenBank/DDBJ databases">
        <title>Cephalotus genome sequencing.</title>
        <authorList>
            <person name="Fukushima K."/>
            <person name="Hasebe M."/>
            <person name="Fang X."/>
        </authorList>
    </citation>
    <scope>NUCLEOTIDE SEQUENCE [LARGE SCALE GENOMIC DNA]</scope>
    <source>
        <strain evidence="2">cv. St1</strain>
    </source>
</reference>
<gene>
    <name evidence="1" type="ORF">CFOL_v3_04456</name>
</gene>
<protein>
    <submittedName>
        <fullName evidence="1">Uncharacterized protein</fullName>
    </submittedName>
</protein>
<comment type="caution">
    <text evidence="1">The sequence shown here is derived from an EMBL/GenBank/DDBJ whole genome shotgun (WGS) entry which is preliminary data.</text>
</comment>
<keyword evidence="2" id="KW-1185">Reference proteome</keyword>
<evidence type="ECO:0000313" key="2">
    <source>
        <dbReference type="Proteomes" id="UP000187406"/>
    </source>
</evidence>
<organism evidence="1 2">
    <name type="scientific">Cephalotus follicularis</name>
    <name type="common">Albany pitcher plant</name>
    <dbReference type="NCBI Taxonomy" id="3775"/>
    <lineage>
        <taxon>Eukaryota</taxon>
        <taxon>Viridiplantae</taxon>
        <taxon>Streptophyta</taxon>
        <taxon>Embryophyta</taxon>
        <taxon>Tracheophyta</taxon>
        <taxon>Spermatophyta</taxon>
        <taxon>Magnoliopsida</taxon>
        <taxon>eudicotyledons</taxon>
        <taxon>Gunneridae</taxon>
        <taxon>Pentapetalae</taxon>
        <taxon>rosids</taxon>
        <taxon>fabids</taxon>
        <taxon>Oxalidales</taxon>
        <taxon>Cephalotaceae</taxon>
        <taxon>Cephalotus</taxon>
    </lineage>
</organism>
<dbReference type="AlphaFoldDB" id="A0A1Q3AZ01"/>